<feature type="domain" description="Peptidase S11 D-alanyl-D-alanine carboxypeptidase A N-terminal" evidence="2">
    <location>
        <begin position="97"/>
        <end position="316"/>
    </location>
</feature>
<evidence type="ECO:0000313" key="4">
    <source>
        <dbReference type="Proteomes" id="UP001165587"/>
    </source>
</evidence>
<keyword evidence="3" id="KW-0645">Protease</keyword>
<dbReference type="GO" id="GO:0009002">
    <property type="term" value="F:serine-type D-Ala-D-Ala carboxypeptidase activity"/>
    <property type="evidence" value="ECO:0007669"/>
    <property type="project" value="InterPro"/>
</dbReference>
<keyword evidence="4" id="KW-1185">Reference proteome</keyword>
<dbReference type="SUPFAM" id="SSF56601">
    <property type="entry name" value="beta-lactamase/transpeptidase-like"/>
    <property type="match status" value="1"/>
</dbReference>
<evidence type="ECO:0000256" key="1">
    <source>
        <dbReference type="SAM" id="MobiDB-lite"/>
    </source>
</evidence>
<comment type="caution">
    <text evidence="3">The sequence shown here is derived from an EMBL/GenBank/DDBJ whole genome shotgun (WGS) entry which is preliminary data.</text>
</comment>
<feature type="region of interest" description="Disordered" evidence="1">
    <location>
        <begin position="1"/>
        <end position="22"/>
    </location>
</feature>
<name>A0AA42BTC5_9MICO</name>
<dbReference type="Gene3D" id="3.40.710.10">
    <property type="entry name" value="DD-peptidase/beta-lactamase superfamily"/>
    <property type="match status" value="1"/>
</dbReference>
<organism evidence="3 4">
    <name type="scientific">Herbiconiux oxytropis</name>
    <dbReference type="NCBI Taxonomy" id="2970915"/>
    <lineage>
        <taxon>Bacteria</taxon>
        <taxon>Bacillati</taxon>
        <taxon>Actinomycetota</taxon>
        <taxon>Actinomycetes</taxon>
        <taxon>Micrococcales</taxon>
        <taxon>Microbacteriaceae</taxon>
        <taxon>Herbiconiux</taxon>
    </lineage>
</organism>
<sequence length="433" mass="42447">MPSLDRLASARPRSWRRRGPRGGRWGSVLVAAGALGVAVALGVSGCGAGAAGPAVTTAVPTAVASPAPPAIDPGPAAVLEFPAVGAGAVGIAGADGSVQVLGQGGETATVPIASITKVITSLVVLDAHPLAGPGDPGPTITLGAADVERTEAIEAIGQFVEPMFEGQQVSLHDALAITLLTSANNYAETAAAWAFGSTDAYLEAARAWLAEQGLTATTLADASGLDPGSASTTADLLRVGALAHADPALAAIAGLASYEQPDLGTIVNQNVLLGEGGVDGLKTGSTTYAGATLLTSAVVTVGSSPVTLIAVVLGTESIDARFATTRALLASAQAGLREVRLSTAGQSFGSYAGADTGTASSESASSESASSESIDAVATADLTAVVFGDTPITTEVRLEPRTTGAAGDPTGSAAFTVGTARYELPLALAAPLG</sequence>
<reference evidence="3" key="1">
    <citation type="submission" date="2022-08" db="EMBL/GenBank/DDBJ databases">
        <authorList>
            <person name="Deng Y."/>
            <person name="Han X.-F."/>
            <person name="Zhang Y.-Q."/>
        </authorList>
    </citation>
    <scope>NUCLEOTIDE SEQUENCE</scope>
    <source>
        <strain evidence="3">CPCC 203407</strain>
    </source>
</reference>
<dbReference type="Proteomes" id="UP001165587">
    <property type="component" value="Unassembled WGS sequence"/>
</dbReference>
<accession>A0AA42BTC5</accession>
<evidence type="ECO:0000313" key="3">
    <source>
        <dbReference type="EMBL" id="MCS5725722.1"/>
    </source>
</evidence>
<feature type="region of interest" description="Disordered" evidence="1">
    <location>
        <begin position="352"/>
        <end position="372"/>
    </location>
</feature>
<gene>
    <name evidence="3" type="ORF">N1028_07410</name>
</gene>
<protein>
    <submittedName>
        <fullName evidence="3">D-alanyl-D-alanine carboxypeptidase</fullName>
    </submittedName>
</protein>
<dbReference type="AlphaFoldDB" id="A0AA42BTC5"/>
<dbReference type="InterPro" id="IPR001967">
    <property type="entry name" value="Peptidase_S11_N"/>
</dbReference>
<keyword evidence="3" id="KW-0121">Carboxypeptidase</keyword>
<evidence type="ECO:0000259" key="2">
    <source>
        <dbReference type="Pfam" id="PF00768"/>
    </source>
</evidence>
<dbReference type="RefSeq" id="WP_259526294.1">
    <property type="nucleotide sequence ID" value="NZ_JANLCK010000003.1"/>
</dbReference>
<proteinExistence type="predicted"/>
<keyword evidence="3" id="KW-0378">Hydrolase</keyword>
<feature type="compositionally biased region" description="Low complexity" evidence="1">
    <location>
        <begin position="359"/>
        <end position="372"/>
    </location>
</feature>
<dbReference type="EMBL" id="JANLCK010000003">
    <property type="protein sequence ID" value="MCS5725722.1"/>
    <property type="molecule type" value="Genomic_DNA"/>
</dbReference>
<dbReference type="Pfam" id="PF00768">
    <property type="entry name" value="Peptidase_S11"/>
    <property type="match status" value="1"/>
</dbReference>
<dbReference type="InterPro" id="IPR012338">
    <property type="entry name" value="Beta-lactam/transpept-like"/>
</dbReference>
<dbReference type="GO" id="GO:0006508">
    <property type="term" value="P:proteolysis"/>
    <property type="evidence" value="ECO:0007669"/>
    <property type="project" value="InterPro"/>
</dbReference>